<organism evidence="2 3">
    <name type="scientific">Anaerobacillus arseniciselenatis</name>
    <dbReference type="NCBI Taxonomy" id="85682"/>
    <lineage>
        <taxon>Bacteria</taxon>
        <taxon>Bacillati</taxon>
        <taxon>Bacillota</taxon>
        <taxon>Bacilli</taxon>
        <taxon>Bacillales</taxon>
        <taxon>Bacillaceae</taxon>
        <taxon>Anaerobacillus</taxon>
    </lineage>
</organism>
<dbReference type="PROSITE" id="PS51257">
    <property type="entry name" value="PROKAR_LIPOPROTEIN"/>
    <property type="match status" value="1"/>
</dbReference>
<evidence type="ECO:0000313" key="3">
    <source>
        <dbReference type="Proteomes" id="UP000180098"/>
    </source>
</evidence>
<evidence type="ECO:0000313" key="2">
    <source>
        <dbReference type="EMBL" id="OIJ11674.1"/>
    </source>
</evidence>
<gene>
    <name evidence="2" type="ORF">BKP35_11615</name>
</gene>
<comment type="caution">
    <text evidence="2">The sequence shown here is derived from an EMBL/GenBank/DDBJ whole genome shotgun (WGS) entry which is preliminary data.</text>
</comment>
<proteinExistence type="predicted"/>
<feature type="region of interest" description="Disordered" evidence="1">
    <location>
        <begin position="26"/>
        <end position="51"/>
    </location>
</feature>
<keyword evidence="3" id="KW-1185">Reference proteome</keyword>
<protein>
    <submittedName>
        <fullName evidence="2">ArsR family transcriptional regulator</fullName>
    </submittedName>
</protein>
<evidence type="ECO:0000256" key="1">
    <source>
        <dbReference type="SAM" id="MobiDB-lite"/>
    </source>
</evidence>
<feature type="compositionally biased region" description="Acidic residues" evidence="1">
    <location>
        <begin position="42"/>
        <end position="51"/>
    </location>
</feature>
<name>A0A1S2LH85_9BACI</name>
<dbReference type="RefSeq" id="WP_071313607.1">
    <property type="nucleotide sequence ID" value="NZ_MLQQ01000026.1"/>
</dbReference>
<accession>A0A1S2LH85</accession>
<sequence>MKNILILLMFVFTISFIIGCASDPGEENTSEVVNNNETPEKEADDVTGSEEELSNSLGGLLHLNTKNVTRLNSNDAFEVSVMTSQMIWPATHEANQPGTIMLAPYENWQLALASLNLVHHPNDGPLLFTDNGAIPDSILAEIDRLHPKGNVEGTQIMVMGSLNVGELDKLSDYEVVVVEVEEAAAFAYEIDRIYGELTNNTPNSVIIGSMEEKGKKFTIPGGSWITHMDEPLLYVTETEIPEATVTALEKRAGTAAIYVVGPESVISNEVVEKLTQYGDVTRISGETPAELAVEFAKFRDHDTNFGWEVVSPGHGLVMVSTEFPELAITAAPFAHLGKHAPMVWLDEGKFTEEMHMYLEQLKPTFENEPTEGPYNHAYLIGGEKLVPFNVQGYIDEMLEIVPASGGGHGDHGAHGH</sequence>
<dbReference type="Proteomes" id="UP000180098">
    <property type="component" value="Unassembled WGS sequence"/>
</dbReference>
<dbReference type="EMBL" id="MLQQ01000026">
    <property type="protein sequence ID" value="OIJ11674.1"/>
    <property type="molecule type" value="Genomic_DNA"/>
</dbReference>
<dbReference type="OrthoDB" id="1399160at2"/>
<reference evidence="2 3" key="1">
    <citation type="submission" date="2016-10" db="EMBL/GenBank/DDBJ databases">
        <title>Draft genome sequences of four alkaliphilic bacteria belonging to the Anaerobacillus genus.</title>
        <authorList>
            <person name="Bassil N.M."/>
            <person name="Lloyd J.R."/>
        </authorList>
    </citation>
    <scope>NUCLEOTIDE SEQUENCE [LARGE SCALE GENOMIC DNA]</scope>
    <source>
        <strain evidence="2 3">DSM 15340</strain>
    </source>
</reference>
<dbReference type="AlphaFoldDB" id="A0A1S2LH85"/>